<evidence type="ECO:0000313" key="3">
    <source>
        <dbReference type="Proteomes" id="UP000322876"/>
    </source>
</evidence>
<proteinExistence type="predicted"/>
<evidence type="ECO:0000313" key="2">
    <source>
        <dbReference type="EMBL" id="KAA0258946.1"/>
    </source>
</evidence>
<keyword evidence="1" id="KW-0472">Membrane</keyword>
<dbReference type="EMBL" id="VFJB01000003">
    <property type="protein sequence ID" value="KAA0258946.1"/>
    <property type="molecule type" value="Genomic_DNA"/>
</dbReference>
<sequence>MIDNILIFVAGMILGGFVYVQIEGFIKNKIENLNLKRFGQIVSFASIFFISVNFLTFKAMILYGFFTGSLLFSFIPQMTDEQK</sequence>
<dbReference type="OrthoDB" id="9801707at2"/>
<accession>A0A5A8F4I3</accession>
<organism evidence="2 3">
    <name type="scientific">Deferribacter autotrophicus</name>
    <dbReference type="NCBI Taxonomy" id="500465"/>
    <lineage>
        <taxon>Bacteria</taxon>
        <taxon>Pseudomonadati</taxon>
        <taxon>Deferribacterota</taxon>
        <taxon>Deferribacteres</taxon>
        <taxon>Deferribacterales</taxon>
        <taxon>Deferribacteraceae</taxon>
        <taxon>Deferribacter</taxon>
    </lineage>
</organism>
<name>A0A5A8F4I3_9BACT</name>
<keyword evidence="3" id="KW-1185">Reference proteome</keyword>
<keyword evidence="1" id="KW-1133">Transmembrane helix</keyword>
<feature type="transmembrane region" description="Helical" evidence="1">
    <location>
        <begin position="6"/>
        <end position="26"/>
    </location>
</feature>
<comment type="caution">
    <text evidence="2">The sequence shown here is derived from an EMBL/GenBank/DDBJ whole genome shotgun (WGS) entry which is preliminary data.</text>
</comment>
<evidence type="ECO:0000256" key="1">
    <source>
        <dbReference type="SAM" id="Phobius"/>
    </source>
</evidence>
<dbReference type="AlphaFoldDB" id="A0A5A8F4I3"/>
<dbReference type="RefSeq" id="WP_149265706.1">
    <property type="nucleotide sequence ID" value="NZ_VFJB01000003.1"/>
</dbReference>
<reference evidence="2 3" key="1">
    <citation type="submission" date="2019-06" db="EMBL/GenBank/DDBJ databases">
        <title>Genomic insights into carbon and energy metabolism of Deferribacter autotrophicus revealed new metabolic traits in the phylum Deferribacteres.</title>
        <authorList>
            <person name="Slobodkin A.I."/>
            <person name="Slobodkina G.B."/>
            <person name="Allioux M."/>
            <person name="Alain K."/>
            <person name="Jebbar M."/>
            <person name="Shadrin V."/>
            <person name="Kublanov I.V."/>
            <person name="Toshchakov S.V."/>
            <person name="Bonch-Osmolovskaya E.A."/>
        </authorList>
    </citation>
    <scope>NUCLEOTIDE SEQUENCE [LARGE SCALE GENOMIC DNA]</scope>
    <source>
        <strain evidence="2 3">SL50</strain>
    </source>
</reference>
<protein>
    <submittedName>
        <fullName evidence="2">Uncharacterized protein</fullName>
    </submittedName>
</protein>
<dbReference type="Proteomes" id="UP000322876">
    <property type="component" value="Unassembled WGS sequence"/>
</dbReference>
<gene>
    <name evidence="2" type="ORF">FHQ18_03080</name>
</gene>
<feature type="transmembrane region" description="Helical" evidence="1">
    <location>
        <begin position="38"/>
        <end position="55"/>
    </location>
</feature>
<keyword evidence="1" id="KW-0812">Transmembrane</keyword>